<organism evidence="3 4">
    <name type="scientific">Bizionia algoritergicola</name>
    <dbReference type="NCBI Taxonomy" id="291187"/>
    <lineage>
        <taxon>Bacteria</taxon>
        <taxon>Pseudomonadati</taxon>
        <taxon>Bacteroidota</taxon>
        <taxon>Flavobacteriia</taxon>
        <taxon>Flavobacteriales</taxon>
        <taxon>Flavobacteriaceae</taxon>
        <taxon>Bizionia</taxon>
    </lineage>
</organism>
<reference evidence="3 4" key="1">
    <citation type="submission" date="2019-08" db="EMBL/GenBank/DDBJ databases">
        <title>Genomes of Antarctic Bizionia species.</title>
        <authorList>
            <person name="Bowman J.P."/>
        </authorList>
    </citation>
    <scope>NUCLEOTIDE SEQUENCE [LARGE SCALE GENOMIC DNA]</scope>
    <source>
        <strain evidence="3 4">APA-1</strain>
    </source>
</reference>
<evidence type="ECO:0000259" key="2">
    <source>
        <dbReference type="PROSITE" id="PS50910"/>
    </source>
</evidence>
<keyword evidence="4" id="KW-1185">Reference proteome</keyword>
<gene>
    <name evidence="3" type="ORF">ES675_06120</name>
</gene>
<evidence type="ECO:0000313" key="3">
    <source>
        <dbReference type="EMBL" id="TYB73237.1"/>
    </source>
</evidence>
<dbReference type="OrthoDB" id="1446962at2"/>
<evidence type="ECO:0000313" key="4">
    <source>
        <dbReference type="Proteomes" id="UP000324358"/>
    </source>
</evidence>
<feature type="region of interest" description="Disordered" evidence="1">
    <location>
        <begin position="264"/>
        <end position="283"/>
    </location>
</feature>
<comment type="caution">
    <text evidence="3">The sequence shown here is derived from an EMBL/GenBank/DDBJ whole genome shotgun (WGS) entry which is preliminary data.</text>
</comment>
<accession>A0A5D0QVL2</accession>
<sequence length="388" mass="44666">MDNATQTTQSQIIAKLVALLDVKYIYESDTLLAGSNKPLLIVVLSESCSALTQKLSAMVAKICQEETAMLYRIFPLDYAEEQLIADNLFFVYHCSWDKLIYQSPQAEPDRFQEYQIPQNTPNNLQASFKKEGQKLAGFLEGATFFMDNHQLSHAAYMLHQYIELWFRFAALITMGKARKSHRIKELQTYIKDFGPDLGNLFDTEIEEEHSLLQLLDAAYITARYENHYHINSEQLQRILEKAKALEAMVTRIYTTLWEACTNPLTNPKERREPHASCPPPNATEKADFIQSLSERDFPSLKPHRVRTGLYTMELLTEGYLDTAYMIANLVKVCLLAMESDYCGTRYIPDPEFNIKEVLGYILDMIPYTEMEMLDTIRDEALKTAIDDQ</sequence>
<evidence type="ECO:0000256" key="1">
    <source>
        <dbReference type="SAM" id="MobiDB-lite"/>
    </source>
</evidence>
<dbReference type="EMBL" id="VSKL01000002">
    <property type="protein sequence ID" value="TYB73237.1"/>
    <property type="molecule type" value="Genomic_DNA"/>
</dbReference>
<feature type="domain" description="HEPN" evidence="2">
    <location>
        <begin position="132"/>
        <end position="245"/>
    </location>
</feature>
<name>A0A5D0QVL2_9FLAO</name>
<dbReference type="AlphaFoldDB" id="A0A5D0QVL2"/>
<proteinExistence type="predicted"/>
<dbReference type="PROSITE" id="PS50910">
    <property type="entry name" value="HEPN"/>
    <property type="match status" value="1"/>
</dbReference>
<protein>
    <submittedName>
        <fullName evidence="3">HEPN domain-containing protein</fullName>
    </submittedName>
</protein>
<dbReference type="SUPFAM" id="SSF81593">
    <property type="entry name" value="Nucleotidyltransferase substrate binding subunit/domain"/>
    <property type="match status" value="1"/>
</dbReference>
<dbReference type="Pfam" id="PF05168">
    <property type="entry name" value="HEPN"/>
    <property type="match status" value="1"/>
</dbReference>
<dbReference type="RefSeq" id="WP_066252808.1">
    <property type="nucleotide sequence ID" value="NZ_VSKL01000002.1"/>
</dbReference>
<dbReference type="InterPro" id="IPR007842">
    <property type="entry name" value="HEPN_dom"/>
</dbReference>
<dbReference type="Proteomes" id="UP000324358">
    <property type="component" value="Unassembled WGS sequence"/>
</dbReference>
<dbReference type="Gene3D" id="1.20.120.330">
    <property type="entry name" value="Nucleotidyltransferases domain 2"/>
    <property type="match status" value="1"/>
</dbReference>